<gene>
    <name evidence="1" type="ordered locus">MODMU_2495</name>
</gene>
<sequence length="207" mass="22947">MTVTAPLEPPTISPLAFPKHKGPGYVEIKPHDVDGIRDGLEQLYKNKKGFTQTWRKKKTRHPAVTVYLLTYIYEPSSAPGTSRLTAHLLAPTDKALDDNIPVAGQRRGSIPPGGRKQWLDDLGTWWLLAHRQPIEEQSFGQWVSHAGPSAAGLMLEDQLRKEFLKKHQVPAGRQGKVKTASARGADIDFNELAEFFYELDAASGRAA</sequence>
<dbReference type="KEGG" id="mmar:MODMU_2495"/>
<dbReference type="EMBL" id="FO203431">
    <property type="protein sequence ID" value="CCH87924.1"/>
    <property type="molecule type" value="Genomic_DNA"/>
</dbReference>
<dbReference type="AlphaFoldDB" id="I4EX11"/>
<dbReference type="STRING" id="477641.MODMU_2495"/>
<evidence type="ECO:0000313" key="1">
    <source>
        <dbReference type="EMBL" id="CCH87924.1"/>
    </source>
</evidence>
<proteinExistence type="predicted"/>
<protein>
    <submittedName>
        <fullName evidence="1">Uncharacterized protein</fullName>
    </submittedName>
</protein>
<evidence type="ECO:0000313" key="2">
    <source>
        <dbReference type="Proteomes" id="UP000006461"/>
    </source>
</evidence>
<dbReference type="Proteomes" id="UP000006461">
    <property type="component" value="Chromosome"/>
</dbReference>
<keyword evidence="2" id="KW-1185">Reference proteome</keyword>
<dbReference type="OrthoDB" id="4946418at2"/>
<organism evidence="1 2">
    <name type="scientific">Modestobacter italicus (strain DSM 44449 / CECT 9708 / BC 501)</name>
    <dbReference type="NCBI Taxonomy" id="2732864"/>
    <lineage>
        <taxon>Bacteria</taxon>
        <taxon>Bacillati</taxon>
        <taxon>Actinomycetota</taxon>
        <taxon>Actinomycetes</taxon>
        <taxon>Geodermatophilales</taxon>
        <taxon>Geodermatophilaceae</taxon>
        <taxon>Modestobacter</taxon>
    </lineage>
</organism>
<name>I4EX11_MODI5</name>
<accession>I4EX11</accession>
<dbReference type="HOGENOM" id="CLU_1325125_0_0_11"/>
<reference evidence="1 2" key="1">
    <citation type="journal article" date="2012" name="J. Bacteriol.">
        <title>Genome Sequence of Radiation-Resistant Modestobacter marinus Strain BC501, a Representative Actinobacterium That Thrives on Calcareous Stone Surfaces.</title>
        <authorList>
            <person name="Normand P."/>
            <person name="Gury J."/>
            <person name="Pujic P."/>
            <person name="Chouaia B."/>
            <person name="Crotti E."/>
            <person name="Brusetti L."/>
            <person name="Daffonchio D."/>
            <person name="Vacherie B."/>
            <person name="Barbe V."/>
            <person name="Medigue C."/>
            <person name="Calteau A."/>
            <person name="Ghodhbane-Gtari F."/>
            <person name="Essoussi I."/>
            <person name="Nouioui I."/>
            <person name="Abbassi-Ghozzi I."/>
            <person name="Gtari M."/>
        </authorList>
    </citation>
    <scope>NUCLEOTIDE SEQUENCE [LARGE SCALE GENOMIC DNA]</scope>
    <source>
        <strain evidence="2">BC 501</strain>
    </source>
</reference>